<dbReference type="AlphaFoldDB" id="A0A4U0XAJ8"/>
<dbReference type="CDD" id="cd22744">
    <property type="entry name" value="OTU"/>
    <property type="match status" value="1"/>
</dbReference>
<name>A0A4U0XAJ8_9PEZI</name>
<dbReference type="Gene3D" id="3.90.70.80">
    <property type="match status" value="1"/>
</dbReference>
<keyword evidence="1" id="KW-0175">Coiled coil</keyword>
<feature type="compositionally biased region" description="Polar residues" evidence="2">
    <location>
        <begin position="581"/>
        <end position="629"/>
    </location>
</feature>
<sequence length="697" mass="78322">MAPRTQFGQRKRRRAKTTAPVARAAQSVTAAPDKKPTQPRTSAPRGRGTPNPRDDDLEALRDMYTVIGRPAPNRLTKERLREDLDTYSDELEATARALCLLSDQDLRPVDQSRWQLRQELGHAILEEVRPMTDRHGNVLSREDFKKIVFLETERLRRQCYSKTLQTSDDAGAMFEALVNYGSRGWGRELLGGDLLEDLQQHCVYRGLENDGSECELFRRLLDYEVAARNLRSAEELELRVVTKEDKARRLQKEREKKKAAQRLQAEAAELASAEVHLAREPQLQGFRFHENIWFHQTNVVGDGSCFWRAFAAAYYGDQEKWTDVRDAARTIWRRAVEDPTDNHVSRRRRTLYQHLDRQSVPSGPPREDNCHLTDQLTVDGAWCTQEMLQLLADTYNVELFAHFPLNTTMVNSRPVAEDWGLTVRGVDRQDTNRRQIHLVNYMNAAHWTAVWAEANFQYTDHLIHDQNDPMHLMPTLDNQLGEHAWRPLRRRGSHDSYATDLSASDGERPESRERPSCWHAAAKARLSVPEQSDSSRTPVGSARSTGESSASPADESSCSASEPSAFPTRESSTHSMCEPSTRATSEPSACSTGESSTSPASEITACSTAEPSEGVSSSILFPRPKSQTATRRRDGFPRLSCSACPRLPPGVSAYVLFFSPPYSSSSSYPSSPSSSSSYSFSSTTHLPSSSTRSATAW</sequence>
<feature type="region of interest" description="Disordered" evidence="2">
    <location>
        <begin position="490"/>
        <end position="635"/>
    </location>
</feature>
<reference evidence="4 5" key="1">
    <citation type="submission" date="2017-03" db="EMBL/GenBank/DDBJ databases">
        <title>Genomes of endolithic fungi from Antarctica.</title>
        <authorList>
            <person name="Coleine C."/>
            <person name="Masonjones S."/>
            <person name="Stajich J.E."/>
        </authorList>
    </citation>
    <scope>NUCLEOTIDE SEQUENCE [LARGE SCALE GENOMIC DNA]</scope>
    <source>
        <strain evidence="4 5">CCFEE 5187</strain>
    </source>
</reference>
<evidence type="ECO:0000313" key="5">
    <source>
        <dbReference type="Proteomes" id="UP000308768"/>
    </source>
</evidence>
<feature type="compositionally biased region" description="Basic and acidic residues" evidence="2">
    <location>
        <begin position="505"/>
        <end position="516"/>
    </location>
</feature>
<dbReference type="PROSITE" id="PS50802">
    <property type="entry name" value="OTU"/>
    <property type="match status" value="1"/>
</dbReference>
<evidence type="ECO:0000313" key="4">
    <source>
        <dbReference type="EMBL" id="TKA73692.1"/>
    </source>
</evidence>
<evidence type="ECO:0000256" key="1">
    <source>
        <dbReference type="SAM" id="Coils"/>
    </source>
</evidence>
<protein>
    <recommendedName>
        <fullName evidence="3">OTU domain-containing protein</fullName>
    </recommendedName>
</protein>
<feature type="compositionally biased region" description="Polar residues" evidence="2">
    <location>
        <begin position="529"/>
        <end position="546"/>
    </location>
</feature>
<proteinExistence type="predicted"/>
<organism evidence="4 5">
    <name type="scientific">Cryomyces minteri</name>
    <dbReference type="NCBI Taxonomy" id="331657"/>
    <lineage>
        <taxon>Eukaryota</taxon>
        <taxon>Fungi</taxon>
        <taxon>Dikarya</taxon>
        <taxon>Ascomycota</taxon>
        <taxon>Pezizomycotina</taxon>
        <taxon>Dothideomycetes</taxon>
        <taxon>Dothideomycetes incertae sedis</taxon>
        <taxon>Cryomyces</taxon>
    </lineage>
</organism>
<dbReference type="Proteomes" id="UP000308768">
    <property type="component" value="Unassembled WGS sequence"/>
</dbReference>
<feature type="region of interest" description="Disordered" evidence="2">
    <location>
        <begin position="662"/>
        <end position="697"/>
    </location>
</feature>
<comment type="caution">
    <text evidence="4">The sequence shown here is derived from an EMBL/GenBank/DDBJ whole genome shotgun (WGS) entry which is preliminary data.</text>
</comment>
<accession>A0A4U0XAJ8</accession>
<dbReference type="InterPro" id="IPR003323">
    <property type="entry name" value="OTU_dom"/>
</dbReference>
<gene>
    <name evidence="4" type="ORF">B0A49_04331</name>
</gene>
<keyword evidence="5" id="KW-1185">Reference proteome</keyword>
<dbReference type="EMBL" id="NAJN01000413">
    <property type="protein sequence ID" value="TKA73692.1"/>
    <property type="molecule type" value="Genomic_DNA"/>
</dbReference>
<feature type="coiled-coil region" evidence="1">
    <location>
        <begin position="233"/>
        <end position="273"/>
    </location>
</feature>
<evidence type="ECO:0000256" key="2">
    <source>
        <dbReference type="SAM" id="MobiDB-lite"/>
    </source>
</evidence>
<dbReference type="OrthoDB" id="3946675at2759"/>
<evidence type="ECO:0000259" key="3">
    <source>
        <dbReference type="PROSITE" id="PS50802"/>
    </source>
</evidence>
<feature type="domain" description="OTU" evidence="3">
    <location>
        <begin position="294"/>
        <end position="453"/>
    </location>
</feature>
<feature type="region of interest" description="Disordered" evidence="2">
    <location>
        <begin position="1"/>
        <end position="57"/>
    </location>
</feature>
<feature type="compositionally biased region" description="Low complexity" evidence="2">
    <location>
        <begin position="547"/>
        <end position="567"/>
    </location>
</feature>